<dbReference type="RefSeq" id="XP_060033315.1">
    <property type="nucleotide sequence ID" value="XM_060177332.1"/>
</dbReference>
<evidence type="ECO:0000313" key="1">
    <source>
        <dbReference type="Proteomes" id="UP001652624"/>
    </source>
</evidence>
<accession>A0ABM3W9R1</accession>
<dbReference type="InterPro" id="IPR052436">
    <property type="entry name" value="LTO1_adapter"/>
</dbReference>
<gene>
    <name evidence="2" type="primary">LTO1</name>
</gene>
<proteinExistence type="predicted"/>
<name>A0ABM3W9R1_ERIEU</name>
<reference evidence="2" key="1">
    <citation type="submission" date="2025-08" db="UniProtKB">
        <authorList>
            <consortium name="RefSeq"/>
        </authorList>
    </citation>
    <scope>IDENTIFICATION</scope>
</reference>
<dbReference type="PANTHER" id="PTHR28532:SF1">
    <property type="entry name" value="ORAL CANCER OVEREXPRESSED 1"/>
    <property type="match status" value="1"/>
</dbReference>
<evidence type="ECO:0000313" key="2">
    <source>
        <dbReference type="RefSeq" id="XP_060033315.1"/>
    </source>
</evidence>
<keyword evidence="1" id="KW-1185">Reference proteome</keyword>
<dbReference type="GeneID" id="103109694"/>
<dbReference type="Proteomes" id="UP001652624">
    <property type="component" value="Chromosome 17"/>
</dbReference>
<protein>
    <submittedName>
        <fullName evidence="2">Protein LTO1 homolog</fullName>
    </submittedName>
</protein>
<sequence length="137" mass="14922">MAGSPDMFDAIVMADERFRGEGFAEGFAEGSGLGLRQGRRLGAARGARVAAEVGCYRGFAVAWRCLLRGGASEKDRKKVKALEALLAMIQRFPYDDAAYGELLRDLDGIRGKFRQLCSLLHVRPDLRIPAEAAGLSF</sequence>
<dbReference type="PANTHER" id="PTHR28532">
    <property type="entry name" value="GEO13458P1"/>
    <property type="match status" value="1"/>
</dbReference>
<organism evidence="1 2">
    <name type="scientific">Erinaceus europaeus</name>
    <name type="common">Western European hedgehog</name>
    <dbReference type="NCBI Taxonomy" id="9365"/>
    <lineage>
        <taxon>Eukaryota</taxon>
        <taxon>Metazoa</taxon>
        <taxon>Chordata</taxon>
        <taxon>Craniata</taxon>
        <taxon>Vertebrata</taxon>
        <taxon>Euteleostomi</taxon>
        <taxon>Mammalia</taxon>
        <taxon>Eutheria</taxon>
        <taxon>Laurasiatheria</taxon>
        <taxon>Eulipotyphla</taxon>
        <taxon>Erinaceidae</taxon>
        <taxon>Erinaceinae</taxon>
        <taxon>Erinaceus</taxon>
    </lineage>
</organism>